<name>A0A6A6PDB5_9PEZI</name>
<dbReference type="PANTHER" id="PTHR33112">
    <property type="entry name" value="DOMAIN PROTEIN, PUTATIVE-RELATED"/>
    <property type="match status" value="1"/>
</dbReference>
<dbReference type="AlphaFoldDB" id="A0A6A6PDB5"/>
<gene>
    <name evidence="3" type="ORF">BDY21DRAFT_330117</name>
</gene>
<feature type="region of interest" description="Disordered" evidence="1">
    <location>
        <begin position="752"/>
        <end position="776"/>
    </location>
</feature>
<evidence type="ECO:0000313" key="4">
    <source>
        <dbReference type="Proteomes" id="UP000799766"/>
    </source>
</evidence>
<protein>
    <submittedName>
        <fullName evidence="3">Heterokaryon incompatibility protein-domain-containing protein</fullName>
    </submittedName>
</protein>
<organism evidence="3 4">
    <name type="scientific">Lineolata rhizophorae</name>
    <dbReference type="NCBI Taxonomy" id="578093"/>
    <lineage>
        <taxon>Eukaryota</taxon>
        <taxon>Fungi</taxon>
        <taxon>Dikarya</taxon>
        <taxon>Ascomycota</taxon>
        <taxon>Pezizomycotina</taxon>
        <taxon>Dothideomycetes</taxon>
        <taxon>Dothideomycetes incertae sedis</taxon>
        <taxon>Lineolatales</taxon>
        <taxon>Lineolataceae</taxon>
        <taxon>Lineolata</taxon>
    </lineage>
</organism>
<proteinExistence type="predicted"/>
<feature type="domain" description="Heterokaryon incompatibility" evidence="2">
    <location>
        <begin position="213"/>
        <end position="359"/>
    </location>
</feature>
<keyword evidence="4" id="KW-1185">Reference proteome</keyword>
<dbReference type="InterPro" id="IPR010730">
    <property type="entry name" value="HET"/>
</dbReference>
<dbReference type="EMBL" id="MU001670">
    <property type="protein sequence ID" value="KAF2461956.1"/>
    <property type="molecule type" value="Genomic_DNA"/>
</dbReference>
<dbReference type="Proteomes" id="UP000799766">
    <property type="component" value="Unassembled WGS sequence"/>
</dbReference>
<reference evidence="3" key="1">
    <citation type="journal article" date="2020" name="Stud. Mycol.">
        <title>101 Dothideomycetes genomes: a test case for predicting lifestyles and emergence of pathogens.</title>
        <authorList>
            <person name="Haridas S."/>
            <person name="Albert R."/>
            <person name="Binder M."/>
            <person name="Bloem J."/>
            <person name="Labutti K."/>
            <person name="Salamov A."/>
            <person name="Andreopoulos B."/>
            <person name="Baker S."/>
            <person name="Barry K."/>
            <person name="Bills G."/>
            <person name="Bluhm B."/>
            <person name="Cannon C."/>
            <person name="Castanera R."/>
            <person name="Culley D."/>
            <person name="Daum C."/>
            <person name="Ezra D."/>
            <person name="Gonzalez J."/>
            <person name="Henrissat B."/>
            <person name="Kuo A."/>
            <person name="Liang C."/>
            <person name="Lipzen A."/>
            <person name="Lutzoni F."/>
            <person name="Magnuson J."/>
            <person name="Mondo S."/>
            <person name="Nolan M."/>
            <person name="Ohm R."/>
            <person name="Pangilinan J."/>
            <person name="Park H.-J."/>
            <person name="Ramirez L."/>
            <person name="Alfaro M."/>
            <person name="Sun H."/>
            <person name="Tritt A."/>
            <person name="Yoshinaga Y."/>
            <person name="Zwiers L.-H."/>
            <person name="Turgeon B."/>
            <person name="Goodwin S."/>
            <person name="Spatafora J."/>
            <person name="Crous P."/>
            <person name="Grigoriev I."/>
        </authorList>
    </citation>
    <scope>NUCLEOTIDE SEQUENCE</scope>
    <source>
        <strain evidence="3">ATCC 16933</strain>
    </source>
</reference>
<evidence type="ECO:0000256" key="1">
    <source>
        <dbReference type="SAM" id="MobiDB-lite"/>
    </source>
</evidence>
<dbReference type="OrthoDB" id="5135333at2759"/>
<evidence type="ECO:0000313" key="3">
    <source>
        <dbReference type="EMBL" id="KAF2461956.1"/>
    </source>
</evidence>
<feature type="compositionally biased region" description="Basic and acidic residues" evidence="1">
    <location>
        <begin position="752"/>
        <end position="763"/>
    </location>
</feature>
<evidence type="ECO:0000259" key="2">
    <source>
        <dbReference type="Pfam" id="PF06985"/>
    </source>
</evidence>
<dbReference type="PANTHER" id="PTHR33112:SF16">
    <property type="entry name" value="HETEROKARYON INCOMPATIBILITY DOMAIN-CONTAINING PROTEIN"/>
    <property type="match status" value="1"/>
</dbReference>
<sequence length="853" mass="96968">MFKRRVMSSLLFGLSSPKSQQSRTPPSVPLQLCGICQAYDLTIADFIVLPHTVSRDLHPSERQYVEIRGNTQCPLCLLICKAVERFRNINQIEPADLLCQLRFDHYVDGNLIGRPTFAILKLVAVCPSRDIKFSQHFVPLECEPGSLRFLGRTINPWRIDCRLVRSWIHECTTYHEGNCEKVGRIGLRRLQVPLRVIDIRDDCLTTLPDGQAYAALSYVWGNVKALRTFQKDIPAFSKRKGLGDLKQDLPRVIQDAMQVIADIDLRYLWVDTLCIVQDDNEVKYMTIEQMDVIYSNAFVTLVAATGSDASAGLPGVRPYSRGHEQSIADIGSSLQLLLPDDRVSLERSRWASRGWTYQEYYFSKRRLIFINGQVWYKCQKKTEREDLKAAYYPYNLSGLYEMPGMQHSEIGDPEKHFQDSVEEYTKRQLTHEYDALNAFAGVSNHLQTIAGFSAIFGIPKQHLGFNLLWDERGPLKRRREFPSWSWAGWIGPVRFPWRITFESARDPVQRIWFRIFSELPYYLFSPQDHEFHIIYAAPGMDRKYPRSMESSQASLALDRSTSNTGDETFRLPSRSTVPLVRSETESHITGPITQWKGKQAIPNYSTNARPASRRHPADYLRKEYHDNLWTTYSRPIPRHIPFSQSVLPHALLFRTLTAQLHLTAYRGRWTTPDRIYSTTTSTNTANSDADVLAFSLLDTTGAFAGLARLSSDFDQERVAASATAARCIEDEAFLSVEVAVIAGPVIASQEFTRESEERARQNGDGDTFGEGHAFPEPRRAHSASVVEVMGSTNMGPRGDAAKGVFKIILLGPLRGPGASTEYYGVRERIGVGQVWEDVFWRLDGLGWREVVLQ</sequence>
<dbReference type="Pfam" id="PF06985">
    <property type="entry name" value="HET"/>
    <property type="match status" value="1"/>
</dbReference>
<accession>A0A6A6PDB5</accession>